<organism evidence="3 4">
    <name type="scientific">Knufia peltigerae</name>
    <dbReference type="NCBI Taxonomy" id="1002370"/>
    <lineage>
        <taxon>Eukaryota</taxon>
        <taxon>Fungi</taxon>
        <taxon>Dikarya</taxon>
        <taxon>Ascomycota</taxon>
        <taxon>Pezizomycotina</taxon>
        <taxon>Eurotiomycetes</taxon>
        <taxon>Chaetothyriomycetidae</taxon>
        <taxon>Chaetothyriales</taxon>
        <taxon>Trichomeriaceae</taxon>
        <taxon>Knufia</taxon>
    </lineage>
</organism>
<gene>
    <name evidence="3" type="ORF">H2204_001929</name>
</gene>
<dbReference type="PANTHER" id="PTHR37019:SF1">
    <property type="entry name" value="EXPERA DOMAIN-CONTAINING PROTEIN"/>
    <property type="match status" value="1"/>
</dbReference>
<proteinExistence type="predicted"/>
<accession>A0AA38YC84</accession>
<dbReference type="EMBL" id="JAPDRN010000007">
    <property type="protein sequence ID" value="KAJ9643784.1"/>
    <property type="molecule type" value="Genomic_DNA"/>
</dbReference>
<feature type="transmembrane region" description="Helical" evidence="1">
    <location>
        <begin position="15"/>
        <end position="38"/>
    </location>
</feature>
<keyword evidence="1" id="KW-0472">Membrane</keyword>
<keyword evidence="1" id="KW-1133">Transmembrane helix</keyword>
<evidence type="ECO:0000313" key="4">
    <source>
        <dbReference type="Proteomes" id="UP001172681"/>
    </source>
</evidence>
<dbReference type="Proteomes" id="UP001172681">
    <property type="component" value="Unassembled WGS sequence"/>
</dbReference>
<evidence type="ECO:0000259" key="2">
    <source>
        <dbReference type="Pfam" id="PF24803"/>
    </source>
</evidence>
<keyword evidence="1" id="KW-0812">Transmembrane</keyword>
<feature type="transmembrane region" description="Helical" evidence="1">
    <location>
        <begin position="92"/>
        <end position="112"/>
    </location>
</feature>
<feature type="domain" description="DUF7704" evidence="2">
    <location>
        <begin position="10"/>
        <end position="147"/>
    </location>
</feature>
<dbReference type="Pfam" id="PF24803">
    <property type="entry name" value="DUF7704"/>
    <property type="match status" value="1"/>
</dbReference>
<sequence length="160" mass="17355">MATTVKTTQQSIPRFYRTFFTSIDPVIASSGVIANLFFPSLILKSYTATPKLPPTTETVALLHGSAGCLLSTMFLQIVLLRLKSSDMTVWRCLQTSILIQDVALISSLFVAVADQGRGVTTLTAEEFGNLGALLGVGGIRVAFLMRLGFEDDEHGDKKRV</sequence>
<evidence type="ECO:0000313" key="3">
    <source>
        <dbReference type="EMBL" id="KAJ9643784.1"/>
    </source>
</evidence>
<dbReference type="InterPro" id="IPR056121">
    <property type="entry name" value="DUF7704"/>
</dbReference>
<name>A0AA38YC84_9EURO</name>
<evidence type="ECO:0000256" key="1">
    <source>
        <dbReference type="SAM" id="Phobius"/>
    </source>
</evidence>
<feature type="transmembrane region" description="Helical" evidence="1">
    <location>
        <begin position="58"/>
        <end position="80"/>
    </location>
</feature>
<reference evidence="3" key="1">
    <citation type="submission" date="2022-10" db="EMBL/GenBank/DDBJ databases">
        <title>Culturing micro-colonial fungi from biological soil crusts in the Mojave desert and describing Neophaeococcomyces mojavensis, and introducing the new genera and species Taxawa tesnikishii.</title>
        <authorList>
            <person name="Kurbessoian T."/>
            <person name="Stajich J.E."/>
        </authorList>
    </citation>
    <scope>NUCLEOTIDE SEQUENCE</scope>
    <source>
        <strain evidence="3">TK_35</strain>
    </source>
</reference>
<dbReference type="AlphaFoldDB" id="A0AA38YC84"/>
<comment type="caution">
    <text evidence="3">The sequence shown here is derived from an EMBL/GenBank/DDBJ whole genome shotgun (WGS) entry which is preliminary data.</text>
</comment>
<dbReference type="PANTHER" id="PTHR37019">
    <property type="entry name" value="CHROMOSOME 1, WHOLE GENOME SHOTGUN SEQUENCE"/>
    <property type="match status" value="1"/>
</dbReference>
<feature type="transmembrane region" description="Helical" evidence="1">
    <location>
        <begin position="132"/>
        <end position="149"/>
    </location>
</feature>
<keyword evidence="4" id="KW-1185">Reference proteome</keyword>
<protein>
    <recommendedName>
        <fullName evidence="2">DUF7704 domain-containing protein</fullName>
    </recommendedName>
</protein>